<dbReference type="CTD" id="136029190"/>
<dbReference type="GeneID" id="113202557"/>
<dbReference type="SUPFAM" id="SSF53383">
    <property type="entry name" value="PLP-dependent transferases"/>
    <property type="match status" value="1"/>
</dbReference>
<keyword evidence="3" id="KW-0210">Decarboxylase</keyword>
<dbReference type="Gene3D" id="3.90.1150.170">
    <property type="match status" value="1"/>
</dbReference>
<dbReference type="InterPro" id="IPR015421">
    <property type="entry name" value="PyrdxlP-dep_Trfase_major"/>
</dbReference>
<keyword evidence="8" id="KW-1185">Reference proteome</keyword>
<dbReference type="GO" id="GO:0030170">
    <property type="term" value="F:pyridoxal phosphate binding"/>
    <property type="evidence" value="ECO:0007669"/>
    <property type="project" value="InterPro"/>
</dbReference>
<protein>
    <submittedName>
        <fullName evidence="9">Cysteine sulfinic acid decarboxylase</fullName>
    </submittedName>
</protein>
<evidence type="ECO:0000256" key="1">
    <source>
        <dbReference type="ARBA" id="ARBA00001933"/>
    </source>
</evidence>
<dbReference type="Proteomes" id="UP000504606">
    <property type="component" value="Unplaced"/>
</dbReference>
<dbReference type="CDD" id="cd06450">
    <property type="entry name" value="DOPA_deC_like"/>
    <property type="match status" value="1"/>
</dbReference>
<dbReference type="InterPro" id="IPR015424">
    <property type="entry name" value="PyrdxlP-dep_Trfase"/>
</dbReference>
<dbReference type="AlphaFoldDB" id="A0A9C6XCU5"/>
<sequence>MGHLKQQRESEDSWYATAPDRQRHEALLRKALDVILEEAVFAGTSRDGKVCEWRDPEELRKTLDLSLPHGDGKEPADDATLLRLVRDTIKYSVKTGHPYFINQLYSGLDPYGLVGQWLTDALNPSVYTYEVSPVFTLMEEAVLQEMRNIVGFPVDQGDGIFCPGGSMANGYAISCARYHYFPEVKTKGMHGLPRLAVFTSEDAHYSVLKMATLLGLGGDSVYMVRTDARGRMDAAHLDELVTKARESGAHPLLVSATAGTTVLGAYDPIEPLTAACRRHNMWLHVDAAWGGGALMSRRRRHLLRGVHLADSVTWNPHKLLAAPQQCSTFLTRHTGVLGGAHSAKATYLFQPDKFYDTRYDTGDKHVQCGRRADVLKFWFMWKAKGTLGLEKHIDHLFDNVTYFKEAIRCRPGWELVLREPECTNVCFWYVPPSLRGQQDQADYNDRLHKVAPKIKERMMKEGSMMVTYQPLRGLPNFFRLVLQSSATTVEDMDHFICEIERLGCDL</sequence>
<dbReference type="OrthoDB" id="392571at2759"/>
<accession>A0A9C6XCU5</accession>
<reference evidence="9" key="2">
    <citation type="submission" date="2025-08" db="UniProtKB">
        <authorList>
            <consortium name="RefSeq"/>
        </authorList>
    </citation>
    <scope>IDENTIFICATION</scope>
    <source>
        <tissue evidence="9">Whole organism</tissue>
    </source>
</reference>
<evidence type="ECO:0000256" key="5">
    <source>
        <dbReference type="ARBA" id="ARBA00023239"/>
    </source>
</evidence>
<proteinExistence type="inferred from homology"/>
<dbReference type="GO" id="GO:0016831">
    <property type="term" value="F:carboxy-lyase activity"/>
    <property type="evidence" value="ECO:0007669"/>
    <property type="project" value="UniProtKB-KW"/>
</dbReference>
<dbReference type="Gene3D" id="3.40.640.10">
    <property type="entry name" value="Type I PLP-dependent aspartate aminotransferase-like (Major domain)"/>
    <property type="match status" value="1"/>
</dbReference>
<dbReference type="RefSeq" id="XP_052132773.1">
    <property type="nucleotide sequence ID" value="XM_052276813.1"/>
</dbReference>
<evidence type="ECO:0000256" key="3">
    <source>
        <dbReference type="ARBA" id="ARBA00022793"/>
    </source>
</evidence>
<keyword evidence="5 7" id="KW-0456">Lyase</keyword>
<name>A0A9C6XCU5_FRAOC</name>
<feature type="modified residue" description="N6-(pyridoxal phosphate)lysine" evidence="6">
    <location>
        <position position="318"/>
    </location>
</feature>
<evidence type="ECO:0000313" key="8">
    <source>
        <dbReference type="Proteomes" id="UP000504606"/>
    </source>
</evidence>
<dbReference type="KEGG" id="foc:113202557"/>
<dbReference type="PANTHER" id="PTHR45677:SF12">
    <property type="entry name" value="BLACK, ISOFORM A"/>
    <property type="match status" value="1"/>
</dbReference>
<evidence type="ECO:0000256" key="7">
    <source>
        <dbReference type="RuleBase" id="RU000382"/>
    </source>
</evidence>
<dbReference type="Pfam" id="PF00282">
    <property type="entry name" value="Pyridoxal_deC"/>
    <property type="match status" value="1"/>
</dbReference>
<evidence type="ECO:0000256" key="6">
    <source>
        <dbReference type="PIRSR" id="PIRSR602129-50"/>
    </source>
</evidence>
<organism evidence="8 9">
    <name type="scientific">Frankliniella occidentalis</name>
    <name type="common">Western flower thrips</name>
    <name type="synonym">Euthrips occidentalis</name>
    <dbReference type="NCBI Taxonomy" id="133901"/>
    <lineage>
        <taxon>Eukaryota</taxon>
        <taxon>Metazoa</taxon>
        <taxon>Ecdysozoa</taxon>
        <taxon>Arthropoda</taxon>
        <taxon>Hexapoda</taxon>
        <taxon>Insecta</taxon>
        <taxon>Pterygota</taxon>
        <taxon>Neoptera</taxon>
        <taxon>Paraneoptera</taxon>
        <taxon>Thysanoptera</taxon>
        <taxon>Terebrantia</taxon>
        <taxon>Thripoidea</taxon>
        <taxon>Thripidae</taxon>
        <taxon>Frankliniella</taxon>
    </lineage>
</organism>
<evidence type="ECO:0000256" key="2">
    <source>
        <dbReference type="ARBA" id="ARBA00009533"/>
    </source>
</evidence>
<dbReference type="PANTHER" id="PTHR45677">
    <property type="entry name" value="GLUTAMATE DECARBOXYLASE-RELATED"/>
    <property type="match status" value="1"/>
</dbReference>
<evidence type="ECO:0000313" key="9">
    <source>
        <dbReference type="RefSeq" id="XP_052132773.1"/>
    </source>
</evidence>
<comment type="cofactor">
    <cofactor evidence="1 6 7">
        <name>pyridoxal 5'-phosphate</name>
        <dbReference type="ChEBI" id="CHEBI:597326"/>
    </cofactor>
</comment>
<dbReference type="InterPro" id="IPR002129">
    <property type="entry name" value="PyrdxlP-dep_de-COase"/>
</dbReference>
<comment type="similarity">
    <text evidence="2 7">Belongs to the group II decarboxylase family.</text>
</comment>
<reference evidence="9" key="1">
    <citation type="journal article" date="2018" name="Proc. Natl. Acad. Sci. U.S.A.">
        <title>Phylogenomics and the evolution of hemipteroid insects.</title>
        <authorList>
            <person name="Johnson K.P."/>
            <person name="Dietrich C.H."/>
            <person name="Friedrich F."/>
            <person name="Beutel R.G."/>
            <person name="Wipfler B."/>
            <person name="Peters R.S."/>
            <person name="Allen J.M."/>
            <person name="Petersen M."/>
            <person name="Donath A."/>
            <person name="Walden K.K."/>
            <person name="Kozlov A.M."/>
            <person name="Podsiadlowski L."/>
            <person name="Mayer C."/>
            <person name="Meusemann K."/>
            <person name="Vasilikopoulos A."/>
            <person name="Waterhouse R.M."/>
            <person name="Cameron S.L."/>
            <person name="Weirauch C."/>
            <person name="Swanson D.R."/>
            <person name="Percy D.M."/>
            <person name="Hardy N.B."/>
            <person name="Terry I."/>
            <person name="Liu S."/>
            <person name="Zhou X."/>
            <person name="Misof B."/>
            <person name="Robertson H.M."/>
            <person name="Yoshizawa K."/>
        </authorList>
    </citation>
    <scope>NUCLEOTIDE SEQUENCE</scope>
    <source>
        <tissue evidence="9">Whole organism</tissue>
    </source>
</reference>
<evidence type="ECO:0000256" key="4">
    <source>
        <dbReference type="ARBA" id="ARBA00022898"/>
    </source>
</evidence>
<dbReference type="GO" id="GO:0005737">
    <property type="term" value="C:cytoplasm"/>
    <property type="evidence" value="ECO:0007669"/>
    <property type="project" value="TreeGrafter"/>
</dbReference>
<dbReference type="GO" id="GO:0019752">
    <property type="term" value="P:carboxylic acid metabolic process"/>
    <property type="evidence" value="ECO:0007669"/>
    <property type="project" value="InterPro"/>
</dbReference>
<gene>
    <name evidence="9" type="primary">LOC113202557</name>
</gene>
<keyword evidence="4 6" id="KW-0663">Pyridoxal phosphate</keyword>